<gene>
    <name evidence="1" type="ORF">HA48_02900</name>
</gene>
<dbReference type="Proteomes" id="UP000193104">
    <property type="component" value="Unassembled WGS sequence"/>
</dbReference>
<name>A0A1X1DDI0_9GAMM</name>
<proteinExistence type="predicted"/>
<evidence type="ECO:0000313" key="2">
    <source>
        <dbReference type="Proteomes" id="UP000193104"/>
    </source>
</evidence>
<sequence>MFYHDDVQGHKIIGEAAFRLITQAQQVTVVNLIEELIAMSEHEACDERLSLISDARYWLKDHLNAGHRYQTAKSWITASALTSASDKSAPLRSVEEE</sequence>
<keyword evidence="2" id="KW-1185">Reference proteome</keyword>
<protein>
    <submittedName>
        <fullName evidence="1">Uncharacterized protein</fullName>
    </submittedName>
</protein>
<comment type="caution">
    <text evidence="1">The sequence shown here is derived from an EMBL/GenBank/DDBJ whole genome shotgun (WGS) entry which is preliminary data.</text>
</comment>
<evidence type="ECO:0000313" key="1">
    <source>
        <dbReference type="EMBL" id="ORM74667.1"/>
    </source>
</evidence>
<dbReference type="AlphaFoldDB" id="A0A1X1DDI0"/>
<accession>A0A1X1DDI0</accession>
<organism evidence="1 2">
    <name type="scientific">Pantoea wallisii</name>
    <dbReference type="NCBI Taxonomy" id="1076551"/>
    <lineage>
        <taxon>Bacteria</taxon>
        <taxon>Pseudomonadati</taxon>
        <taxon>Pseudomonadota</taxon>
        <taxon>Gammaproteobacteria</taxon>
        <taxon>Enterobacterales</taxon>
        <taxon>Erwiniaceae</taxon>
        <taxon>Pantoea</taxon>
    </lineage>
</organism>
<reference evidence="1 2" key="1">
    <citation type="journal article" date="2017" name="Antonie Van Leeuwenhoek">
        <title>Phylogenomic resolution of the bacterial genus Pantoea and its relationship with Erwinia and Tatumella.</title>
        <authorList>
            <person name="Palmer M."/>
            <person name="Steenkamp E.T."/>
            <person name="Coetzee M.P."/>
            <person name="Chan W.Y."/>
            <person name="van Zyl E."/>
            <person name="De Maayer P."/>
            <person name="Coutinho T.A."/>
            <person name="Blom J."/>
            <person name="Smits T.H."/>
            <person name="Duffy B."/>
            <person name="Venter S.N."/>
        </authorList>
    </citation>
    <scope>NUCLEOTIDE SEQUENCE [LARGE SCALE GENOMIC DNA]</scope>
    <source>
        <strain evidence="1 2">LMG 26277</strain>
    </source>
</reference>
<dbReference type="EMBL" id="MLFS01000005">
    <property type="protein sequence ID" value="ORM74667.1"/>
    <property type="molecule type" value="Genomic_DNA"/>
</dbReference>